<dbReference type="Pfam" id="PF00202">
    <property type="entry name" value="Aminotran_3"/>
    <property type="match status" value="1"/>
</dbReference>
<dbReference type="HAMAP" id="MF_00834">
    <property type="entry name" value="BioA"/>
    <property type="match status" value="1"/>
</dbReference>
<evidence type="ECO:0000256" key="4">
    <source>
        <dbReference type="ARBA" id="ARBA00022679"/>
    </source>
</evidence>
<keyword evidence="3 9" id="KW-0032">Aminotransferase</keyword>
<dbReference type="SUPFAM" id="SSF53383">
    <property type="entry name" value="PLP-dependent transferases"/>
    <property type="match status" value="1"/>
</dbReference>
<dbReference type="InterPro" id="IPR005815">
    <property type="entry name" value="BioA"/>
</dbReference>
<keyword evidence="7 9" id="KW-0663">Pyridoxal phosphate</keyword>
<organism evidence="10 11">
    <name type="scientific">Saliniradius amylolyticus</name>
    <dbReference type="NCBI Taxonomy" id="2183582"/>
    <lineage>
        <taxon>Bacteria</taxon>
        <taxon>Pseudomonadati</taxon>
        <taxon>Pseudomonadota</taxon>
        <taxon>Gammaproteobacteria</taxon>
        <taxon>Alteromonadales</taxon>
        <taxon>Alteromonadaceae</taxon>
        <taxon>Saliniradius</taxon>
    </lineage>
</organism>
<feature type="binding site" evidence="9">
    <location>
        <position position="142"/>
    </location>
    <ligand>
        <name>substrate</name>
    </ligand>
</feature>
<comment type="catalytic activity">
    <reaction evidence="8 9">
        <text>(8S)-8-amino-7-oxononanoate + S-adenosyl-L-methionine = S-adenosyl-4-methylsulfanyl-2-oxobutanoate + (7R,8S)-7,8-diammoniononanoate</text>
        <dbReference type="Rhea" id="RHEA:16861"/>
        <dbReference type="ChEBI" id="CHEBI:16490"/>
        <dbReference type="ChEBI" id="CHEBI:59789"/>
        <dbReference type="ChEBI" id="CHEBI:149468"/>
        <dbReference type="ChEBI" id="CHEBI:149469"/>
        <dbReference type="EC" id="2.6.1.62"/>
    </reaction>
</comment>
<feature type="modified residue" description="N6-(pyridoxal phosphate)lysine" evidence="9">
    <location>
        <position position="272"/>
    </location>
</feature>
<dbReference type="FunFam" id="3.40.640.10:FF:000041">
    <property type="entry name" value="Adenosylmethionine-8-amino-7-oxononanoate aminotransferase"/>
    <property type="match status" value="1"/>
</dbReference>
<feature type="binding site" evidence="9">
    <location>
        <position position="49"/>
    </location>
    <ligand>
        <name>substrate</name>
    </ligand>
</feature>
<dbReference type="NCBIfam" id="NF005940">
    <property type="entry name" value="PRK07986.1"/>
    <property type="match status" value="1"/>
</dbReference>
<evidence type="ECO:0000256" key="5">
    <source>
        <dbReference type="ARBA" id="ARBA00022691"/>
    </source>
</evidence>
<dbReference type="OrthoDB" id="9801052at2"/>
<dbReference type="PROSITE" id="PS00600">
    <property type="entry name" value="AA_TRANSFER_CLASS_3"/>
    <property type="match status" value="1"/>
</dbReference>
<dbReference type="RefSeq" id="WP_109339428.1">
    <property type="nucleotide sequence ID" value="NZ_CP029347.1"/>
</dbReference>
<proteinExistence type="inferred from homology"/>
<evidence type="ECO:0000256" key="7">
    <source>
        <dbReference type="ARBA" id="ARBA00022898"/>
    </source>
</evidence>
<evidence type="ECO:0000256" key="2">
    <source>
        <dbReference type="ARBA" id="ARBA00005063"/>
    </source>
</evidence>
<gene>
    <name evidence="9" type="primary">bioA</name>
    <name evidence="10" type="ORF">HMF8227_01332</name>
</gene>
<dbReference type="CDD" id="cd00610">
    <property type="entry name" value="OAT_like"/>
    <property type="match status" value="1"/>
</dbReference>
<protein>
    <recommendedName>
        <fullName evidence="9">Adenosylmethionine-8-amino-7-oxononanoate aminotransferase</fullName>
        <ecNumber evidence="9">2.6.1.62</ecNumber>
    </recommendedName>
    <alternativeName>
        <fullName evidence="9">7,8-diamino-pelargonic acid aminotransferase</fullName>
        <shortName evidence="9">DAPA AT</shortName>
        <shortName evidence="9">DAPA aminotransferase</shortName>
    </alternativeName>
    <alternativeName>
        <fullName evidence="9">7,8-diaminononanoate synthase</fullName>
        <shortName evidence="9">DANS</shortName>
    </alternativeName>
    <alternativeName>
        <fullName evidence="9">Diaminopelargonic acid synthase</fullName>
    </alternativeName>
</protein>
<dbReference type="AlphaFoldDB" id="A0A2S2E3H9"/>
<dbReference type="InterPro" id="IPR015421">
    <property type="entry name" value="PyrdxlP-dep_Trfase_major"/>
</dbReference>
<evidence type="ECO:0000313" key="11">
    <source>
        <dbReference type="Proteomes" id="UP000245728"/>
    </source>
</evidence>
<feature type="binding site" evidence="9">
    <location>
        <position position="305"/>
    </location>
    <ligand>
        <name>substrate</name>
    </ligand>
</feature>
<comment type="cofactor">
    <cofactor evidence="1 9">
        <name>pyridoxal 5'-phosphate</name>
        <dbReference type="ChEBI" id="CHEBI:597326"/>
    </cofactor>
</comment>
<dbReference type="EC" id="2.6.1.62" evidence="9"/>
<dbReference type="Gene3D" id="3.90.1150.10">
    <property type="entry name" value="Aspartate Aminotransferase, domain 1"/>
    <property type="match status" value="1"/>
</dbReference>
<evidence type="ECO:0000256" key="3">
    <source>
        <dbReference type="ARBA" id="ARBA00022576"/>
    </source>
</evidence>
<evidence type="ECO:0000256" key="6">
    <source>
        <dbReference type="ARBA" id="ARBA00022756"/>
    </source>
</evidence>
<dbReference type="InterPro" id="IPR015422">
    <property type="entry name" value="PyrdxlP-dep_Trfase_small"/>
</dbReference>
<feature type="binding site" evidence="9">
    <location>
        <begin position="109"/>
        <end position="110"/>
    </location>
    <ligand>
        <name>pyridoxal 5'-phosphate</name>
        <dbReference type="ChEBI" id="CHEBI:597326"/>
    </ligand>
</feature>
<comment type="pathway">
    <text evidence="2 9">Cofactor biosynthesis; biotin biosynthesis; 7,8-diaminononanoate from 8-amino-7-oxononanoate (SAM route): step 1/1.</text>
</comment>
<dbReference type="GO" id="GO:0009102">
    <property type="term" value="P:biotin biosynthetic process"/>
    <property type="evidence" value="ECO:0007669"/>
    <property type="project" value="UniProtKB-UniRule"/>
</dbReference>
<dbReference type="GO" id="GO:0030170">
    <property type="term" value="F:pyridoxal phosphate binding"/>
    <property type="evidence" value="ECO:0007669"/>
    <property type="project" value="UniProtKB-UniRule"/>
</dbReference>
<comment type="subcellular location">
    <subcellularLocation>
        <location evidence="9">Cytoplasm</location>
    </subcellularLocation>
</comment>
<dbReference type="NCBIfam" id="TIGR00508">
    <property type="entry name" value="bioA"/>
    <property type="match status" value="1"/>
</dbReference>
<dbReference type="Proteomes" id="UP000245728">
    <property type="component" value="Chromosome"/>
</dbReference>
<accession>A0A2S2E3H9</accession>
<dbReference type="PIRSF" id="PIRSF000521">
    <property type="entry name" value="Transaminase_4ab_Lys_Orn"/>
    <property type="match status" value="1"/>
</dbReference>
<evidence type="ECO:0000256" key="8">
    <source>
        <dbReference type="ARBA" id="ARBA00048449"/>
    </source>
</evidence>
<reference evidence="10 11" key="1">
    <citation type="submission" date="2018-05" db="EMBL/GenBank/DDBJ databases">
        <title>Salinimonas sp. HMF8227 Genome sequencing and assembly.</title>
        <authorList>
            <person name="Kang H."/>
            <person name="Kang J."/>
            <person name="Cha I."/>
            <person name="Kim H."/>
            <person name="Joh K."/>
        </authorList>
    </citation>
    <scope>NUCLEOTIDE SEQUENCE [LARGE SCALE GENOMIC DNA]</scope>
    <source>
        <strain evidence="10 11">HMF8227</strain>
    </source>
</reference>
<keyword evidence="11" id="KW-1185">Reference proteome</keyword>
<keyword evidence="5 9" id="KW-0949">S-adenosyl-L-methionine</keyword>
<dbReference type="PANTHER" id="PTHR42684:SF17">
    <property type="entry name" value="ADENOSYLMETHIONINE-8-AMINO-7-OXONONANOATE AMINOTRANSFERASE"/>
    <property type="match status" value="1"/>
</dbReference>
<keyword evidence="6 9" id="KW-0093">Biotin biosynthesis</keyword>
<feature type="binding site" evidence="9">
    <location>
        <position position="389"/>
    </location>
    <ligand>
        <name>substrate</name>
    </ligand>
</feature>
<dbReference type="GO" id="GO:0005737">
    <property type="term" value="C:cytoplasm"/>
    <property type="evidence" value="ECO:0007669"/>
    <property type="project" value="UniProtKB-SubCell"/>
</dbReference>
<comment type="function">
    <text evidence="9">Catalyzes the transfer of the alpha-amino group from S-adenosyl-L-methionine (SAM) to 7-keto-8-aminopelargonic acid (KAPA) to form 7,8-diaminopelargonic acid (DAPA). It is the only aminotransferase known to utilize SAM as an amino donor.</text>
</comment>
<dbReference type="InterPro" id="IPR005814">
    <property type="entry name" value="Aminotrans_3"/>
</dbReference>
<keyword evidence="9" id="KW-0963">Cytoplasm</keyword>
<evidence type="ECO:0000313" key="10">
    <source>
        <dbReference type="EMBL" id="AWL11810.1"/>
    </source>
</evidence>
<evidence type="ECO:0000256" key="9">
    <source>
        <dbReference type="HAMAP-Rule" id="MF_00834"/>
    </source>
</evidence>
<dbReference type="PANTHER" id="PTHR42684">
    <property type="entry name" value="ADENOSYLMETHIONINE-8-AMINO-7-OXONONANOATE AMINOTRANSFERASE"/>
    <property type="match status" value="1"/>
</dbReference>
<keyword evidence="4 9" id="KW-0808">Transferase</keyword>
<feature type="binding site" evidence="9">
    <location>
        <position position="243"/>
    </location>
    <ligand>
        <name>pyridoxal 5'-phosphate</name>
        <dbReference type="ChEBI" id="CHEBI:597326"/>
    </ligand>
</feature>
<name>A0A2S2E3H9_9ALTE</name>
<evidence type="ECO:0000256" key="1">
    <source>
        <dbReference type="ARBA" id="ARBA00001933"/>
    </source>
</evidence>
<dbReference type="InterPro" id="IPR049704">
    <property type="entry name" value="Aminotrans_3_PPA_site"/>
</dbReference>
<dbReference type="Gene3D" id="3.40.640.10">
    <property type="entry name" value="Type I PLP-dependent aspartate aminotransferase-like (Major domain)"/>
    <property type="match status" value="1"/>
</dbReference>
<comment type="subunit">
    <text evidence="9">Homodimer.</text>
</comment>
<dbReference type="KEGG" id="salh:HMF8227_01332"/>
<dbReference type="InterPro" id="IPR015424">
    <property type="entry name" value="PyrdxlP-dep_Trfase"/>
</dbReference>
<sequence>MDTSFDQQHIWHPYTSALNPLPCYPVKRAEGVRIELDDGRKLIDGMASWWAAIHGYNHPALNSAVHEQTDNMAHVMFGGLTHQPAIEVSKKLIDMAPDGLERVFLADSGSVAVEVAMKMALQYWACQGNQQKHKFLTPRNGYHGDTFGAMSVCDPVNGMHSLFSNVLPKQIFAPAPQTLFDQLWNEDEMAPLIELLEQHHHEIAAMILEPVVQGAGGMRIYHPNYLQRARQLCDEYGVLLIADEIATGFGRTGKLFACEHADISPDILCVGKALTGGYMTMAATLCSEDVAMGVCQGEPGVFMHGPTYMGNPLACAVADASLSLIQQGHWHQQVANIEQQLQQELAPLAELEAVADVRVLGAIGVVEAHKPVDVASIQRHFVDAGVWIRPFGKLVYIMPPYIIQPDELRQLTQAIGSALN</sequence>
<dbReference type="NCBIfam" id="NF004624">
    <property type="entry name" value="PRK05964.1"/>
    <property type="match status" value="1"/>
</dbReference>
<dbReference type="EMBL" id="CP029347">
    <property type="protein sequence ID" value="AWL11810.1"/>
    <property type="molecule type" value="Genomic_DNA"/>
</dbReference>
<comment type="similarity">
    <text evidence="9">Belongs to the class-III pyridoxal-phosphate-dependent aminotransferase family. BioA subfamily.</text>
</comment>
<dbReference type="GO" id="GO:0004015">
    <property type="term" value="F:adenosylmethionine-8-amino-7-oxononanoate transaminase activity"/>
    <property type="evidence" value="ECO:0007669"/>
    <property type="project" value="UniProtKB-UniRule"/>
</dbReference>
<feature type="site" description="Participates in the substrate recognition with KAPA and in a stacking interaction with the adenine ring of SAM" evidence="9">
    <location>
        <position position="14"/>
    </location>
</feature>
<feature type="binding site" evidence="9">
    <location>
        <position position="272"/>
    </location>
    <ligand>
        <name>substrate</name>
    </ligand>
</feature>
<dbReference type="UniPathway" id="UPA00078">
    <property type="reaction ID" value="UER00160"/>
</dbReference>
<feature type="binding site" evidence="9">
    <location>
        <begin position="306"/>
        <end position="307"/>
    </location>
    <ligand>
        <name>pyridoxal 5'-phosphate</name>
        <dbReference type="ChEBI" id="CHEBI:597326"/>
    </ligand>
</feature>